<dbReference type="AlphaFoldDB" id="A0AAX2RSL5"/>
<accession>A0AAX2RSL5</accession>
<name>A0AAX2RSL5_BURCE</name>
<reference evidence="2 3" key="1">
    <citation type="submission" date="2019-03" db="EMBL/GenBank/DDBJ databases">
        <title>Burkholderia cepacia outbreak.</title>
        <authorList>
            <person name="Farzana R."/>
            <person name="Walsh T.R."/>
        </authorList>
    </citation>
    <scope>NUCLEOTIDE SEQUENCE [LARGE SCALE GENOMIC DNA]</scope>
    <source>
        <strain evidence="3">d13</strain>
    </source>
</reference>
<gene>
    <name evidence="2" type="ORF">E3D37_13775</name>
</gene>
<proteinExistence type="predicted"/>
<evidence type="ECO:0000313" key="3">
    <source>
        <dbReference type="Proteomes" id="UP000298234"/>
    </source>
</evidence>
<protein>
    <submittedName>
        <fullName evidence="2">Uncharacterized protein</fullName>
    </submittedName>
</protein>
<dbReference type="EMBL" id="SNSQ01000013">
    <property type="protein sequence ID" value="TEU49005.1"/>
    <property type="molecule type" value="Genomic_DNA"/>
</dbReference>
<comment type="caution">
    <text evidence="2">The sequence shown here is derived from an EMBL/GenBank/DDBJ whole genome shotgun (WGS) entry which is preliminary data.</text>
</comment>
<feature type="region of interest" description="Disordered" evidence="1">
    <location>
        <begin position="1"/>
        <end position="36"/>
    </location>
</feature>
<dbReference type="Proteomes" id="UP000298234">
    <property type="component" value="Unassembled WGS sequence"/>
</dbReference>
<organism evidence="2 3">
    <name type="scientific">Burkholderia cepacia</name>
    <name type="common">Pseudomonas cepacia</name>
    <dbReference type="NCBI Taxonomy" id="292"/>
    <lineage>
        <taxon>Bacteria</taxon>
        <taxon>Pseudomonadati</taxon>
        <taxon>Pseudomonadota</taxon>
        <taxon>Betaproteobacteria</taxon>
        <taxon>Burkholderiales</taxon>
        <taxon>Burkholderiaceae</taxon>
        <taxon>Burkholderia</taxon>
        <taxon>Burkholderia cepacia complex</taxon>
    </lineage>
</organism>
<feature type="compositionally biased region" description="Polar residues" evidence="1">
    <location>
        <begin position="1"/>
        <end position="11"/>
    </location>
</feature>
<evidence type="ECO:0000313" key="2">
    <source>
        <dbReference type="EMBL" id="TEU49005.1"/>
    </source>
</evidence>
<dbReference type="RefSeq" id="WP_134256048.1">
    <property type="nucleotide sequence ID" value="NZ_JAYNDD010000002.1"/>
</dbReference>
<sequence>MKELHSNSNTLFFKESFRPARPGVAPEKHAPARSGNCQLSGRRRAFRMTIHRSLRGDVIGAVHLGAEDSKEKILPSNFI</sequence>
<evidence type="ECO:0000256" key="1">
    <source>
        <dbReference type="SAM" id="MobiDB-lite"/>
    </source>
</evidence>